<dbReference type="SUPFAM" id="SSF51206">
    <property type="entry name" value="cAMP-binding domain-like"/>
    <property type="match status" value="1"/>
</dbReference>
<comment type="caution">
    <text evidence="2">The sequence shown here is derived from an EMBL/GenBank/DDBJ whole genome shotgun (WGS) entry which is preliminary data.</text>
</comment>
<dbReference type="CDD" id="cd00038">
    <property type="entry name" value="CAP_ED"/>
    <property type="match status" value="1"/>
</dbReference>
<protein>
    <submittedName>
        <fullName evidence="2">Crp/Fnr family transcriptional regulator</fullName>
    </submittedName>
</protein>
<reference evidence="3" key="1">
    <citation type="journal article" date="2019" name="Int. J. Syst. Evol. Microbiol.">
        <title>The Global Catalogue of Microorganisms (GCM) 10K type strain sequencing project: providing services to taxonomists for standard genome sequencing and annotation.</title>
        <authorList>
            <consortium name="The Broad Institute Genomics Platform"/>
            <consortium name="The Broad Institute Genome Sequencing Center for Infectious Disease"/>
            <person name="Wu L."/>
            <person name="Ma J."/>
        </authorList>
    </citation>
    <scope>NUCLEOTIDE SEQUENCE [LARGE SCALE GENOMIC DNA]</scope>
    <source>
        <strain evidence="3">CGMCC 1.15774</strain>
    </source>
</reference>
<dbReference type="RefSeq" id="WP_379764565.1">
    <property type="nucleotide sequence ID" value="NZ_JBHSCL010000007.1"/>
</dbReference>
<sequence>MRKEHASLYEYLSKRTSVSEDDFMKYCHFFEVKKLKRGEFLNHQGETCTHNYFVNKGCLRLFSYNEEGREMTRYFAFEQKFGTSLASLINREPSNEFIQAVEKSEVLQISRESFYHLVETVPEINLIYRDILEMAYTTTMKRIYNFQGKSALERLQWLMAYQPKILARLPNKMIASYLGITPYTLSRLKSEL</sequence>
<dbReference type="InterPro" id="IPR014710">
    <property type="entry name" value="RmlC-like_jellyroll"/>
</dbReference>
<organism evidence="2 3">
    <name type="scientific">Flagellimonas marina</name>
    <dbReference type="NCBI Taxonomy" id="1775168"/>
    <lineage>
        <taxon>Bacteria</taxon>
        <taxon>Pseudomonadati</taxon>
        <taxon>Bacteroidota</taxon>
        <taxon>Flavobacteriia</taxon>
        <taxon>Flavobacteriales</taxon>
        <taxon>Flavobacteriaceae</taxon>
        <taxon>Flagellimonas</taxon>
    </lineage>
</organism>
<evidence type="ECO:0000313" key="3">
    <source>
        <dbReference type="Proteomes" id="UP001595841"/>
    </source>
</evidence>
<proteinExistence type="predicted"/>
<dbReference type="Pfam" id="PF00027">
    <property type="entry name" value="cNMP_binding"/>
    <property type="match status" value="1"/>
</dbReference>
<dbReference type="InterPro" id="IPR018490">
    <property type="entry name" value="cNMP-bd_dom_sf"/>
</dbReference>
<accession>A0ABV8PKH6</accession>
<dbReference type="InterPro" id="IPR000595">
    <property type="entry name" value="cNMP-bd_dom"/>
</dbReference>
<name>A0ABV8PKH6_9FLAO</name>
<dbReference type="EMBL" id="JBHSCL010000007">
    <property type="protein sequence ID" value="MFC4220703.1"/>
    <property type="molecule type" value="Genomic_DNA"/>
</dbReference>
<evidence type="ECO:0000313" key="2">
    <source>
        <dbReference type="EMBL" id="MFC4220703.1"/>
    </source>
</evidence>
<evidence type="ECO:0000259" key="1">
    <source>
        <dbReference type="PROSITE" id="PS50042"/>
    </source>
</evidence>
<feature type="domain" description="Cyclic nucleotide-binding" evidence="1">
    <location>
        <begin position="8"/>
        <end position="118"/>
    </location>
</feature>
<dbReference type="PROSITE" id="PS50042">
    <property type="entry name" value="CNMP_BINDING_3"/>
    <property type="match status" value="1"/>
</dbReference>
<keyword evidence="3" id="KW-1185">Reference proteome</keyword>
<gene>
    <name evidence="2" type="ORF">ACFOWS_11185</name>
</gene>
<dbReference type="Proteomes" id="UP001595841">
    <property type="component" value="Unassembled WGS sequence"/>
</dbReference>
<dbReference type="Gene3D" id="2.60.120.10">
    <property type="entry name" value="Jelly Rolls"/>
    <property type="match status" value="1"/>
</dbReference>